<reference evidence="1 2" key="1">
    <citation type="submission" date="2021-08" db="EMBL/GenBank/DDBJ databases">
        <title>Caldovatus sediminis gen. nov., sp. nov., a moderately thermophilic bacterium isolated from a hot spring.</title>
        <authorList>
            <person name="Hu C.-J."/>
            <person name="Li W.-J."/>
            <person name="Xian W.-D."/>
        </authorList>
    </citation>
    <scope>NUCLEOTIDE SEQUENCE [LARGE SCALE GENOMIC DNA]</scope>
    <source>
        <strain evidence="1 2">SYSU G05006</strain>
    </source>
</reference>
<feature type="non-terminal residue" evidence="1">
    <location>
        <position position="1"/>
    </location>
</feature>
<organism evidence="1 2">
    <name type="scientific">Caldovatus aquaticus</name>
    <dbReference type="NCBI Taxonomy" id="2865671"/>
    <lineage>
        <taxon>Bacteria</taxon>
        <taxon>Pseudomonadati</taxon>
        <taxon>Pseudomonadota</taxon>
        <taxon>Alphaproteobacteria</taxon>
        <taxon>Acetobacterales</taxon>
        <taxon>Roseomonadaceae</taxon>
        <taxon>Caldovatus</taxon>
    </lineage>
</organism>
<dbReference type="Gene3D" id="1.10.490.110">
    <property type="entry name" value="Uncharacterized conserved protein DUF2267"/>
    <property type="match status" value="1"/>
</dbReference>
<dbReference type="Pfam" id="PF10025">
    <property type="entry name" value="DUF2267"/>
    <property type="match status" value="1"/>
</dbReference>
<dbReference type="InterPro" id="IPR038282">
    <property type="entry name" value="DUF2267_sf"/>
</dbReference>
<sequence length="68" mass="7164">GLRGTRPMDVRDATLAVLRTLAHHVDPGQVHKVAEALPGEIRAFWKEGERAAVFGAPGGTPARGRPAA</sequence>
<proteinExistence type="predicted"/>
<name>A0ABS7F860_9PROT</name>
<dbReference type="RefSeq" id="WP_220118925.1">
    <property type="nucleotide sequence ID" value="NZ_JAHZUY010000073.1"/>
</dbReference>
<evidence type="ECO:0000313" key="2">
    <source>
        <dbReference type="Proteomes" id="UP001519924"/>
    </source>
</evidence>
<accession>A0ABS7F860</accession>
<gene>
    <name evidence="1" type="ORF">K1J50_16835</name>
</gene>
<dbReference type="InterPro" id="IPR018727">
    <property type="entry name" value="DUF2267"/>
</dbReference>
<keyword evidence="2" id="KW-1185">Reference proteome</keyword>
<dbReference type="EMBL" id="JAHZUY010000073">
    <property type="protein sequence ID" value="MBW8271147.1"/>
    <property type="molecule type" value="Genomic_DNA"/>
</dbReference>
<protein>
    <submittedName>
        <fullName evidence="1">DUF2267 domain-containing protein</fullName>
    </submittedName>
</protein>
<evidence type="ECO:0000313" key="1">
    <source>
        <dbReference type="EMBL" id="MBW8271147.1"/>
    </source>
</evidence>
<dbReference type="Proteomes" id="UP001519924">
    <property type="component" value="Unassembled WGS sequence"/>
</dbReference>
<comment type="caution">
    <text evidence="1">The sequence shown here is derived from an EMBL/GenBank/DDBJ whole genome shotgun (WGS) entry which is preliminary data.</text>
</comment>